<dbReference type="PANTHER" id="PTHR38479:SF2">
    <property type="entry name" value="WINGED HELIX DNA-BINDING DOMAIN-CONTAINING PROTEIN"/>
    <property type="match status" value="1"/>
</dbReference>
<accession>A0A7D6VN69</accession>
<dbReference type="KEGG" id="nhu:H0264_16975"/>
<sequence length="392" mass="43480">MRSMDVAERRARLALRHRLAYESRSDEVGEIVRSLVVLHATDPATVFLSVAARSRTTEPGHVEKALYEDRTLLRMLAMRRTMFVAPIELVPALQASCADALAEKQRKTYGRYIEQAGAVDGDVQSWLAEVERETHDALLARGSATGAQLSKDVPRLRTQVDTAPGKPYSKPTNITTWVLVTLGAEGRIVRGRPNGSWSSSQYTWSPIESWLPDGIPALTAEAARAELVRKWLYAFGPAPVSDIKWWTGWTLGEVKKTLAKLEVAEVDLDGTTGLVLADDLEPVAAPEPWAALLPALDPTPMGWQSRDWYLGPHAPALFDRNGNVGPTIWWNGRIVGGWAQRTDGEIAWRLLEDVGSDAETLIEAEAARMTDWYGEVRPIPRFRTPLERELTA</sequence>
<keyword evidence="2" id="KW-1185">Reference proteome</keyword>
<dbReference type="InterPro" id="IPR009351">
    <property type="entry name" value="AlkZ-like"/>
</dbReference>
<dbReference type="PANTHER" id="PTHR38479">
    <property type="entry name" value="LMO0824 PROTEIN"/>
    <property type="match status" value="1"/>
</dbReference>
<proteinExistence type="predicted"/>
<dbReference type="AlphaFoldDB" id="A0A7D6VN69"/>
<keyword evidence="1" id="KW-0238">DNA-binding</keyword>
<organism evidence="1 2">
    <name type="scientific">Nocardia huaxiensis</name>
    <dbReference type="NCBI Taxonomy" id="2755382"/>
    <lineage>
        <taxon>Bacteria</taxon>
        <taxon>Bacillati</taxon>
        <taxon>Actinomycetota</taxon>
        <taxon>Actinomycetes</taxon>
        <taxon>Mycobacteriales</taxon>
        <taxon>Nocardiaceae</taxon>
        <taxon>Nocardia</taxon>
    </lineage>
</organism>
<protein>
    <submittedName>
        <fullName evidence="1">Winged helix DNA-binding domain-containing protein</fullName>
    </submittedName>
</protein>
<name>A0A7D6VN69_9NOCA</name>
<dbReference type="Proteomes" id="UP000515512">
    <property type="component" value="Chromosome"/>
</dbReference>
<dbReference type="RefSeq" id="WP_181584860.1">
    <property type="nucleotide sequence ID" value="NZ_CP059399.1"/>
</dbReference>
<gene>
    <name evidence="1" type="ORF">H0264_16975</name>
</gene>
<dbReference type="GO" id="GO:0003677">
    <property type="term" value="F:DNA binding"/>
    <property type="evidence" value="ECO:0007669"/>
    <property type="project" value="UniProtKB-KW"/>
</dbReference>
<dbReference type="EMBL" id="CP059399">
    <property type="protein sequence ID" value="QLY33696.1"/>
    <property type="molecule type" value="Genomic_DNA"/>
</dbReference>
<dbReference type="Pfam" id="PF06224">
    <property type="entry name" value="AlkZ-like"/>
    <property type="match status" value="1"/>
</dbReference>
<evidence type="ECO:0000313" key="1">
    <source>
        <dbReference type="EMBL" id="QLY33696.1"/>
    </source>
</evidence>
<evidence type="ECO:0000313" key="2">
    <source>
        <dbReference type="Proteomes" id="UP000515512"/>
    </source>
</evidence>
<reference evidence="1 2" key="1">
    <citation type="submission" date="2020-07" db="EMBL/GenBank/DDBJ databases">
        <authorList>
            <person name="Zhuang K."/>
            <person name="Ran Y."/>
        </authorList>
    </citation>
    <scope>NUCLEOTIDE SEQUENCE [LARGE SCALE GENOMIC DNA]</scope>
    <source>
        <strain evidence="1 2">WCH-YHL-001</strain>
    </source>
</reference>